<feature type="chain" id="PRO_5009912971" evidence="1">
    <location>
        <begin position="25"/>
        <end position="381"/>
    </location>
</feature>
<evidence type="ECO:0000313" key="4">
    <source>
        <dbReference type="Proteomes" id="UP000184532"/>
    </source>
</evidence>
<dbReference type="SUPFAM" id="SSF56601">
    <property type="entry name" value="beta-lactamase/transpeptidase-like"/>
    <property type="match status" value="1"/>
</dbReference>
<name>A0A1M5PMM6_9FLAO</name>
<dbReference type="GO" id="GO:0008800">
    <property type="term" value="F:beta-lactamase activity"/>
    <property type="evidence" value="ECO:0007669"/>
    <property type="project" value="InterPro"/>
</dbReference>
<evidence type="ECO:0000256" key="1">
    <source>
        <dbReference type="SAM" id="SignalP"/>
    </source>
</evidence>
<dbReference type="GO" id="GO:0030655">
    <property type="term" value="P:beta-lactam antibiotic catabolic process"/>
    <property type="evidence" value="ECO:0007669"/>
    <property type="project" value="InterPro"/>
</dbReference>
<gene>
    <name evidence="3" type="ORF">SAMN04488116_3286</name>
</gene>
<dbReference type="Proteomes" id="UP000184532">
    <property type="component" value="Unassembled WGS sequence"/>
</dbReference>
<dbReference type="AlphaFoldDB" id="A0A1M5PMM6"/>
<dbReference type="InterPro" id="IPR012338">
    <property type="entry name" value="Beta-lactam/transpept-like"/>
</dbReference>
<evidence type="ECO:0000259" key="2">
    <source>
        <dbReference type="Pfam" id="PF13354"/>
    </source>
</evidence>
<accession>A0A1M5PMM6</accession>
<keyword evidence="1" id="KW-0732">Signal</keyword>
<dbReference type="EMBL" id="FQWL01000008">
    <property type="protein sequence ID" value="SHH03055.1"/>
    <property type="molecule type" value="Genomic_DNA"/>
</dbReference>
<proteinExistence type="predicted"/>
<dbReference type="OrthoDB" id="1884322at2"/>
<dbReference type="InterPro" id="IPR045155">
    <property type="entry name" value="Beta-lactam_cat"/>
</dbReference>
<dbReference type="STRING" id="570519.SAMN04488116_3286"/>
<organism evidence="3 4">
    <name type="scientific">Flagellimonas flava</name>
    <dbReference type="NCBI Taxonomy" id="570519"/>
    <lineage>
        <taxon>Bacteria</taxon>
        <taxon>Pseudomonadati</taxon>
        <taxon>Bacteroidota</taxon>
        <taxon>Flavobacteriia</taxon>
        <taxon>Flavobacteriales</taxon>
        <taxon>Flavobacteriaceae</taxon>
        <taxon>Flagellimonas</taxon>
    </lineage>
</organism>
<protein>
    <submittedName>
        <fullName evidence="3">Beta-lactamase enzyme family protein</fullName>
    </submittedName>
</protein>
<feature type="signal peptide" evidence="1">
    <location>
        <begin position="1"/>
        <end position="24"/>
    </location>
</feature>
<dbReference type="PROSITE" id="PS51257">
    <property type="entry name" value="PROKAR_LIPOPROTEIN"/>
    <property type="match status" value="1"/>
</dbReference>
<reference evidence="4" key="1">
    <citation type="submission" date="2016-11" db="EMBL/GenBank/DDBJ databases">
        <authorList>
            <person name="Varghese N."/>
            <person name="Submissions S."/>
        </authorList>
    </citation>
    <scope>NUCLEOTIDE SEQUENCE [LARGE SCALE GENOMIC DNA]</scope>
    <source>
        <strain evidence="4">DSM 22638</strain>
    </source>
</reference>
<sequence length="381" mass="43607">MMPRKSVLFILFAVLFLFSCTETSKNENPLQMVLRSENPKIKRVVDNLEAHEVQIRYTQINRENDSIVFTDFDFQVDPNRYFYPASTVKFPAVVAALEKVSEIDSLTSRTIFYIEGDSVETTIAKAVSEIFAVSDNAANNRLLEFLGQDDLNQRMAHKGVAPIRIAHRLSTPNADDATTRPLVIYINDSTTSVSKSIINTYPSPLDILGVEKGTGFYTDDSLHREPFDFSLKNYYPIQAQHGLLKRVIFPEAFAMEERFQITDEQRHLLLAAMHTLPKEVGYDSNTYYDSYVKFLVFGDSTDPIPEHIKIYNKVGYAYGTLTDCAYIKDTQNDIDFMVTATILVNKDGIFNDNFYEYDEIGIPFLAELGRELYAYELKRKR</sequence>
<dbReference type="Pfam" id="PF13354">
    <property type="entry name" value="Beta-lactamase2"/>
    <property type="match status" value="1"/>
</dbReference>
<evidence type="ECO:0000313" key="3">
    <source>
        <dbReference type="EMBL" id="SHH03055.1"/>
    </source>
</evidence>
<feature type="domain" description="Beta-lactamase class A catalytic" evidence="2">
    <location>
        <begin position="73"/>
        <end position="330"/>
    </location>
</feature>
<dbReference type="Gene3D" id="3.40.710.10">
    <property type="entry name" value="DD-peptidase/beta-lactamase superfamily"/>
    <property type="match status" value="1"/>
</dbReference>
<keyword evidence="4" id="KW-1185">Reference proteome</keyword>